<sequence>MLVGGAAGAAIAAIPPVAAFLASHGIAAATFSGTLGAGIGTITSADKGLIITMGVTMLGHNPTLRIYNIREQ</sequence>
<dbReference type="Proteomes" id="UP000215144">
    <property type="component" value="Chromosome 1"/>
</dbReference>
<name>A0A239WRG6_STRAI</name>
<dbReference type="EMBL" id="LT906454">
    <property type="protein sequence ID" value="SNV36224.1"/>
    <property type="molecule type" value="Genomic_DNA"/>
</dbReference>
<dbReference type="KEGG" id="saco:SAME_00567"/>
<protein>
    <submittedName>
        <fullName evidence="1">Uncharacterized protein</fullName>
    </submittedName>
</protein>
<proteinExistence type="predicted"/>
<dbReference type="RefSeq" id="WP_095121914.1">
    <property type="nucleotide sequence ID" value="NZ_LT906454.1"/>
</dbReference>
<reference evidence="1 2" key="1">
    <citation type="submission" date="2017-06" db="EMBL/GenBank/DDBJ databases">
        <authorList>
            <consortium name="Pathogen Informatics"/>
        </authorList>
    </citation>
    <scope>NUCLEOTIDE SEQUENCE [LARGE SCALE GENOMIC DNA]</scope>
    <source>
        <strain evidence="1 2">NCTC11291</strain>
    </source>
</reference>
<dbReference type="AlphaFoldDB" id="A0A239WRG6"/>
<evidence type="ECO:0000313" key="2">
    <source>
        <dbReference type="Proteomes" id="UP000215144"/>
    </source>
</evidence>
<organism evidence="1 2">
    <name type="scientific">Streptococcus acidominimus</name>
    <dbReference type="NCBI Taxonomy" id="1326"/>
    <lineage>
        <taxon>Bacteria</taxon>
        <taxon>Bacillati</taxon>
        <taxon>Bacillota</taxon>
        <taxon>Bacilli</taxon>
        <taxon>Lactobacillales</taxon>
        <taxon>Streptococcaceae</taxon>
        <taxon>Streptococcus</taxon>
    </lineage>
</organism>
<evidence type="ECO:0000313" key="1">
    <source>
        <dbReference type="EMBL" id="SNV36224.1"/>
    </source>
</evidence>
<gene>
    <name evidence="1" type="ORF">SAMEA4504048_00567</name>
</gene>
<accession>A0A239WRG6</accession>